<organism evidence="2 3">
    <name type="scientific">Streptomyces wuyuanensis</name>
    <dbReference type="NCBI Taxonomy" id="1196353"/>
    <lineage>
        <taxon>Bacteria</taxon>
        <taxon>Bacillati</taxon>
        <taxon>Actinomycetota</taxon>
        <taxon>Actinomycetes</taxon>
        <taxon>Kitasatosporales</taxon>
        <taxon>Streptomycetaceae</taxon>
        <taxon>Streptomyces</taxon>
    </lineage>
</organism>
<feature type="region of interest" description="Disordered" evidence="1">
    <location>
        <begin position="1"/>
        <end position="81"/>
    </location>
</feature>
<dbReference type="AlphaFoldDB" id="A0A1G9X5I4"/>
<feature type="compositionally biased region" description="Pro residues" evidence="1">
    <location>
        <begin position="1"/>
        <end position="44"/>
    </location>
</feature>
<name>A0A1G9X5I4_9ACTN</name>
<feature type="compositionally biased region" description="Pro residues" evidence="1">
    <location>
        <begin position="52"/>
        <end position="67"/>
    </location>
</feature>
<dbReference type="EMBL" id="FNHI01000015">
    <property type="protein sequence ID" value="SDM92014.1"/>
    <property type="molecule type" value="Genomic_DNA"/>
</dbReference>
<evidence type="ECO:0000313" key="2">
    <source>
        <dbReference type="EMBL" id="SDM92014.1"/>
    </source>
</evidence>
<dbReference type="Proteomes" id="UP000199063">
    <property type="component" value="Unassembled WGS sequence"/>
</dbReference>
<protein>
    <submittedName>
        <fullName evidence="2">Uncharacterized protein</fullName>
    </submittedName>
</protein>
<keyword evidence="3" id="KW-1185">Reference proteome</keyword>
<proteinExistence type="predicted"/>
<evidence type="ECO:0000313" key="3">
    <source>
        <dbReference type="Proteomes" id="UP000199063"/>
    </source>
</evidence>
<evidence type="ECO:0000256" key="1">
    <source>
        <dbReference type="SAM" id="MobiDB-lite"/>
    </source>
</evidence>
<reference evidence="3" key="1">
    <citation type="submission" date="2016-10" db="EMBL/GenBank/DDBJ databases">
        <authorList>
            <person name="Varghese N."/>
            <person name="Submissions S."/>
        </authorList>
    </citation>
    <scope>NUCLEOTIDE SEQUENCE [LARGE SCALE GENOMIC DNA]</scope>
    <source>
        <strain evidence="3">CGMCC 4.7042</strain>
    </source>
</reference>
<dbReference type="STRING" id="1196353.SAMN05444921_11584"/>
<sequence>MPPPPQGQPQYPGRPPQPHGPQPGPYGPPQPGPYGPGQPGPYGGPPQQGGPYGPPPGGPYGGPPQAPFPQQGGWAPPPVPPKKFWSGPKAAIIGVSVAVAVAVLGWAGNRGGGSGSFPEATHKVTLPKTLLGGQYTLAQDLSEQGESALAGASEANIRDPKGVVGQYASADAKQAGVLVLSALYGRIKDPDDARESMLKGAAGSEGATIAVPPKDIEVPGSDVVVTCQVLTAASAGDKSSFPMCAWADGNTNGSVAEVSPKAATQSPESLDLRAAAANTLKVREEVRKPIG</sequence>
<accession>A0A1G9X5I4</accession>
<gene>
    <name evidence="2" type="ORF">SAMN05444921_11584</name>
</gene>